<reference evidence="4" key="1">
    <citation type="journal article" date="2015" name="Nature">
        <title>Complex archaea that bridge the gap between prokaryotes and eukaryotes.</title>
        <authorList>
            <person name="Spang A."/>
            <person name="Saw J.H."/>
            <person name="Jorgensen S.L."/>
            <person name="Zaremba-Niedzwiedzka K."/>
            <person name="Martijn J."/>
            <person name="Lind A.E."/>
            <person name="van Eijk R."/>
            <person name="Schleper C."/>
            <person name="Guy L."/>
            <person name="Ettema T.J."/>
        </authorList>
    </citation>
    <scope>NUCLEOTIDE SEQUENCE</scope>
</reference>
<dbReference type="InterPro" id="IPR036554">
    <property type="entry name" value="GHMP_kinase_C_sf"/>
</dbReference>
<dbReference type="InterPro" id="IPR013750">
    <property type="entry name" value="GHMP_kinase_C_dom"/>
</dbReference>
<feature type="domain" description="GHMP kinase C-terminal" evidence="3">
    <location>
        <begin position="20"/>
        <end position="99"/>
    </location>
</feature>
<keyword evidence="2" id="KW-0067">ATP-binding</keyword>
<dbReference type="AlphaFoldDB" id="A0A0F8YLT1"/>
<dbReference type="GO" id="GO:0006012">
    <property type="term" value="P:galactose metabolic process"/>
    <property type="evidence" value="ECO:0007669"/>
    <property type="project" value="TreeGrafter"/>
</dbReference>
<keyword evidence="1" id="KW-0547">Nucleotide-binding</keyword>
<evidence type="ECO:0000313" key="4">
    <source>
        <dbReference type="EMBL" id="KKK74685.1"/>
    </source>
</evidence>
<dbReference type="Gene3D" id="3.30.70.890">
    <property type="entry name" value="GHMP kinase, C-terminal domain"/>
    <property type="match status" value="1"/>
</dbReference>
<dbReference type="GO" id="GO:0004335">
    <property type="term" value="F:galactokinase activity"/>
    <property type="evidence" value="ECO:0007669"/>
    <property type="project" value="TreeGrafter"/>
</dbReference>
<dbReference type="GO" id="GO:0005524">
    <property type="term" value="F:ATP binding"/>
    <property type="evidence" value="ECO:0007669"/>
    <property type="project" value="UniProtKB-KW"/>
</dbReference>
<gene>
    <name evidence="4" type="ORF">LCGC14_2881270</name>
</gene>
<organism evidence="4">
    <name type="scientific">marine sediment metagenome</name>
    <dbReference type="NCBI Taxonomy" id="412755"/>
    <lineage>
        <taxon>unclassified sequences</taxon>
        <taxon>metagenomes</taxon>
        <taxon>ecological metagenomes</taxon>
    </lineage>
</organism>
<dbReference type="PANTHER" id="PTHR10457:SF7">
    <property type="entry name" value="GALACTOKINASE-RELATED"/>
    <property type="match status" value="1"/>
</dbReference>
<evidence type="ECO:0000259" key="3">
    <source>
        <dbReference type="Pfam" id="PF08544"/>
    </source>
</evidence>
<dbReference type="GO" id="GO:0005829">
    <property type="term" value="C:cytosol"/>
    <property type="evidence" value="ECO:0007669"/>
    <property type="project" value="TreeGrafter"/>
</dbReference>
<dbReference type="EMBL" id="LAZR01056202">
    <property type="protein sequence ID" value="KKK74685.1"/>
    <property type="molecule type" value="Genomic_DNA"/>
</dbReference>
<comment type="caution">
    <text evidence="4">The sequence shown here is derived from an EMBL/GenBank/DDBJ whole genome shotgun (WGS) entry which is preliminary data.</text>
</comment>
<name>A0A0F8YLT1_9ZZZZ</name>
<sequence>SLGKEWNYSSPTSNGYLLDLIEDLESGDPERVMRAQLQWQPGAYRCSVPEIDKMVDIALATDGIAGAQLAGAGLGGCMMVLAHKDQAPALAESLTDHYYRPYDKPVSIMLCKPISGSGVLLKKSGYSD</sequence>
<evidence type="ECO:0000256" key="1">
    <source>
        <dbReference type="ARBA" id="ARBA00022741"/>
    </source>
</evidence>
<feature type="non-terminal residue" evidence="4">
    <location>
        <position position="1"/>
    </location>
</feature>
<dbReference type="SUPFAM" id="SSF55060">
    <property type="entry name" value="GHMP Kinase, C-terminal domain"/>
    <property type="match status" value="1"/>
</dbReference>
<dbReference type="Pfam" id="PF08544">
    <property type="entry name" value="GHMP_kinases_C"/>
    <property type="match status" value="1"/>
</dbReference>
<dbReference type="PANTHER" id="PTHR10457">
    <property type="entry name" value="MEVALONATE KINASE/GALACTOKINASE"/>
    <property type="match status" value="1"/>
</dbReference>
<protein>
    <recommendedName>
        <fullName evidence="3">GHMP kinase C-terminal domain-containing protein</fullName>
    </recommendedName>
</protein>
<evidence type="ECO:0000256" key="2">
    <source>
        <dbReference type="ARBA" id="ARBA00022840"/>
    </source>
</evidence>
<accession>A0A0F8YLT1</accession>
<proteinExistence type="predicted"/>